<dbReference type="InterPro" id="IPR039366">
    <property type="entry name" value="Pilotin"/>
</dbReference>
<protein>
    <recommendedName>
        <fullName evidence="4">Lipoprotein</fullName>
    </recommendedName>
</protein>
<dbReference type="PANTHER" id="PTHR38013:SF1">
    <property type="entry name" value="GLYCOPROTEIN_POLYSACCHARIDE METABOLISM"/>
    <property type="match status" value="1"/>
</dbReference>
<dbReference type="PANTHER" id="PTHR38013">
    <property type="entry name" value="GLYCOPROTEIN/POLYSACCHARIDE METABOLISM"/>
    <property type="match status" value="1"/>
</dbReference>
<dbReference type="InterPro" id="IPR053196">
    <property type="entry name" value="Lipoprotein_YbaY-like"/>
</dbReference>
<name>A0A858Q9H7_9GAMM</name>
<evidence type="ECO:0000313" key="2">
    <source>
        <dbReference type="EMBL" id="QJD30558.1"/>
    </source>
</evidence>
<evidence type="ECO:0000256" key="1">
    <source>
        <dbReference type="SAM" id="SignalP"/>
    </source>
</evidence>
<feature type="chain" id="PRO_5032827185" description="Lipoprotein" evidence="1">
    <location>
        <begin position="23"/>
        <end position="138"/>
    </location>
</feature>
<accession>A0A858Q9H7</accession>
<keyword evidence="1" id="KW-0732">Signal</keyword>
<dbReference type="AlphaFoldDB" id="A0A858Q9H7"/>
<dbReference type="EMBL" id="CP046565">
    <property type="protein sequence ID" value="QJD30558.1"/>
    <property type="molecule type" value="Genomic_DNA"/>
</dbReference>
<dbReference type="Pfam" id="PF09619">
    <property type="entry name" value="YscW"/>
    <property type="match status" value="1"/>
</dbReference>
<proteinExistence type="predicted"/>
<evidence type="ECO:0000313" key="3">
    <source>
        <dbReference type="Proteomes" id="UP000503004"/>
    </source>
</evidence>
<keyword evidence="3" id="KW-1185">Reference proteome</keyword>
<dbReference type="KEGG" id="metu:GNH96_11605"/>
<sequence>MKFPAFALAAPLFLSACSLFHSDETNPHFAKVTGTVSWRDRVELHPNAELVVRLEDVTRHDVRPVLVGMAEDTWPGSSPVPFEISFDRRVVAEDRHYRVSAVIKQDGETVLASKHGVPVLTFGHPDRADLELHRVSAP</sequence>
<dbReference type="PROSITE" id="PS51257">
    <property type="entry name" value="PROKAR_LIPOPROTEIN"/>
    <property type="match status" value="1"/>
</dbReference>
<dbReference type="RefSeq" id="WP_169603834.1">
    <property type="nucleotide sequence ID" value="NZ_CP046565.1"/>
</dbReference>
<gene>
    <name evidence="2" type="ORF">GNH96_11605</name>
</gene>
<reference evidence="3" key="1">
    <citation type="submission" date="2019-12" db="EMBL/GenBank/DDBJ databases">
        <authorList>
            <person name="Awala S.I."/>
            <person name="Rhee S.K."/>
        </authorList>
    </citation>
    <scope>NUCLEOTIDE SEQUENCE [LARGE SCALE GENOMIC DNA]</scope>
    <source>
        <strain evidence="3">IM1</strain>
    </source>
</reference>
<dbReference type="Proteomes" id="UP000503004">
    <property type="component" value="Chromosome"/>
</dbReference>
<feature type="signal peptide" evidence="1">
    <location>
        <begin position="1"/>
        <end position="22"/>
    </location>
</feature>
<organism evidence="2 3">
    <name type="scientific">Methylococcus geothermalis</name>
    <dbReference type="NCBI Taxonomy" id="2681310"/>
    <lineage>
        <taxon>Bacteria</taxon>
        <taxon>Pseudomonadati</taxon>
        <taxon>Pseudomonadota</taxon>
        <taxon>Gammaproteobacteria</taxon>
        <taxon>Methylococcales</taxon>
        <taxon>Methylococcaceae</taxon>
        <taxon>Methylococcus</taxon>
    </lineage>
</organism>
<evidence type="ECO:0008006" key="4">
    <source>
        <dbReference type="Google" id="ProtNLM"/>
    </source>
</evidence>